<dbReference type="InterPro" id="IPR013324">
    <property type="entry name" value="RNA_pol_sigma_r3/r4-like"/>
</dbReference>
<keyword evidence="5" id="KW-0804">Transcription</keyword>
<proteinExistence type="inferred from homology"/>
<dbReference type="Gene3D" id="1.10.1740.10">
    <property type="match status" value="1"/>
</dbReference>
<dbReference type="Pfam" id="PF08281">
    <property type="entry name" value="Sigma70_r4_2"/>
    <property type="match status" value="1"/>
</dbReference>
<evidence type="ECO:0000259" key="6">
    <source>
        <dbReference type="Pfam" id="PF04542"/>
    </source>
</evidence>
<dbReference type="InterPro" id="IPR036388">
    <property type="entry name" value="WH-like_DNA-bd_sf"/>
</dbReference>
<dbReference type="GO" id="GO:0016987">
    <property type="term" value="F:sigma factor activity"/>
    <property type="evidence" value="ECO:0007669"/>
    <property type="project" value="UniProtKB-KW"/>
</dbReference>
<comment type="similarity">
    <text evidence="1">Belongs to the sigma-70 factor family. ECF subfamily.</text>
</comment>
<dbReference type="CDD" id="cd06171">
    <property type="entry name" value="Sigma70_r4"/>
    <property type="match status" value="1"/>
</dbReference>
<dbReference type="PANTHER" id="PTHR43133">
    <property type="entry name" value="RNA POLYMERASE ECF-TYPE SIGMA FACTO"/>
    <property type="match status" value="1"/>
</dbReference>
<keyword evidence="4" id="KW-0238">DNA-binding</keyword>
<dbReference type="RefSeq" id="WP_245994946.1">
    <property type="nucleotide sequence ID" value="NZ_RAPN01000001.1"/>
</dbReference>
<dbReference type="InterPro" id="IPR007627">
    <property type="entry name" value="RNA_pol_sigma70_r2"/>
</dbReference>
<dbReference type="GO" id="GO:0006352">
    <property type="term" value="P:DNA-templated transcription initiation"/>
    <property type="evidence" value="ECO:0007669"/>
    <property type="project" value="InterPro"/>
</dbReference>
<dbReference type="InterPro" id="IPR013249">
    <property type="entry name" value="RNA_pol_sigma70_r4_t2"/>
</dbReference>
<dbReference type="Gene3D" id="1.10.10.10">
    <property type="entry name" value="Winged helix-like DNA-binding domain superfamily/Winged helix DNA-binding domain"/>
    <property type="match status" value="1"/>
</dbReference>
<sequence length="168" mass="19837">MGKCAENPMTVEDYNEAVNKHADGVFRFVLKNIRDEEKARDIVQDSFEKLWLHREQVSGEKVKAYLYSTAYHRLIDLIRKDSRLSIVEEVQSEEVHFEQYSDLHEILNKAILLLPDDQRSVLLLRDYEGYSYKEIAEITTLNESQVKVYIYRARVFLKNYIGKMDVLV</sequence>
<dbReference type="InterPro" id="IPR039425">
    <property type="entry name" value="RNA_pol_sigma-70-like"/>
</dbReference>
<keyword evidence="2" id="KW-0805">Transcription regulation</keyword>
<accession>A0A419W9U8</accession>
<keyword evidence="3" id="KW-0731">Sigma factor</keyword>
<evidence type="ECO:0000313" key="8">
    <source>
        <dbReference type="EMBL" id="RKD92237.1"/>
    </source>
</evidence>
<dbReference type="InterPro" id="IPR014284">
    <property type="entry name" value="RNA_pol_sigma-70_dom"/>
</dbReference>
<reference evidence="8 9" key="1">
    <citation type="submission" date="2018-09" db="EMBL/GenBank/DDBJ databases">
        <title>Genomic Encyclopedia of Archaeal and Bacterial Type Strains, Phase II (KMG-II): from individual species to whole genera.</title>
        <authorList>
            <person name="Goeker M."/>
        </authorList>
    </citation>
    <scope>NUCLEOTIDE SEQUENCE [LARGE SCALE GENOMIC DNA]</scope>
    <source>
        <strain evidence="8 9">DSM 27148</strain>
    </source>
</reference>
<dbReference type="PANTHER" id="PTHR43133:SF8">
    <property type="entry name" value="RNA POLYMERASE SIGMA FACTOR HI_1459-RELATED"/>
    <property type="match status" value="1"/>
</dbReference>
<feature type="domain" description="RNA polymerase sigma factor 70 region 4 type 2" evidence="7">
    <location>
        <begin position="105"/>
        <end position="157"/>
    </location>
</feature>
<dbReference type="NCBIfam" id="TIGR02937">
    <property type="entry name" value="sigma70-ECF"/>
    <property type="match status" value="1"/>
</dbReference>
<evidence type="ECO:0000313" key="9">
    <source>
        <dbReference type="Proteomes" id="UP000283387"/>
    </source>
</evidence>
<dbReference type="AlphaFoldDB" id="A0A419W9U8"/>
<dbReference type="SUPFAM" id="SSF88659">
    <property type="entry name" value="Sigma3 and sigma4 domains of RNA polymerase sigma factors"/>
    <property type="match status" value="1"/>
</dbReference>
<gene>
    <name evidence="8" type="ORF">BC643_2608</name>
</gene>
<evidence type="ECO:0000256" key="2">
    <source>
        <dbReference type="ARBA" id="ARBA00023015"/>
    </source>
</evidence>
<name>A0A419W9U8_9BACT</name>
<evidence type="ECO:0000256" key="3">
    <source>
        <dbReference type="ARBA" id="ARBA00023082"/>
    </source>
</evidence>
<evidence type="ECO:0000256" key="1">
    <source>
        <dbReference type="ARBA" id="ARBA00010641"/>
    </source>
</evidence>
<dbReference type="GO" id="GO:0003677">
    <property type="term" value="F:DNA binding"/>
    <property type="evidence" value="ECO:0007669"/>
    <property type="project" value="UniProtKB-KW"/>
</dbReference>
<keyword evidence="9" id="KW-1185">Reference proteome</keyword>
<evidence type="ECO:0000256" key="4">
    <source>
        <dbReference type="ARBA" id="ARBA00023125"/>
    </source>
</evidence>
<protein>
    <submittedName>
        <fullName evidence="8">RNA polymerase sigma-70 factor (ECF subfamily)</fullName>
    </submittedName>
</protein>
<dbReference type="InterPro" id="IPR013325">
    <property type="entry name" value="RNA_pol_sigma_r2"/>
</dbReference>
<evidence type="ECO:0000256" key="5">
    <source>
        <dbReference type="ARBA" id="ARBA00023163"/>
    </source>
</evidence>
<dbReference type="Proteomes" id="UP000283387">
    <property type="component" value="Unassembled WGS sequence"/>
</dbReference>
<comment type="caution">
    <text evidence="8">The sequence shown here is derived from an EMBL/GenBank/DDBJ whole genome shotgun (WGS) entry which is preliminary data.</text>
</comment>
<feature type="domain" description="RNA polymerase sigma-70 region 2" evidence="6">
    <location>
        <begin position="18"/>
        <end position="83"/>
    </location>
</feature>
<dbReference type="Pfam" id="PF04542">
    <property type="entry name" value="Sigma70_r2"/>
    <property type="match status" value="1"/>
</dbReference>
<organism evidence="8 9">
    <name type="scientific">Mangrovibacterium diazotrophicum</name>
    <dbReference type="NCBI Taxonomy" id="1261403"/>
    <lineage>
        <taxon>Bacteria</taxon>
        <taxon>Pseudomonadati</taxon>
        <taxon>Bacteroidota</taxon>
        <taxon>Bacteroidia</taxon>
        <taxon>Marinilabiliales</taxon>
        <taxon>Prolixibacteraceae</taxon>
        <taxon>Mangrovibacterium</taxon>
    </lineage>
</organism>
<dbReference type="SUPFAM" id="SSF88946">
    <property type="entry name" value="Sigma2 domain of RNA polymerase sigma factors"/>
    <property type="match status" value="1"/>
</dbReference>
<evidence type="ECO:0000259" key="7">
    <source>
        <dbReference type="Pfam" id="PF08281"/>
    </source>
</evidence>
<dbReference type="EMBL" id="RAPN01000001">
    <property type="protein sequence ID" value="RKD92237.1"/>
    <property type="molecule type" value="Genomic_DNA"/>
</dbReference>